<feature type="compositionally biased region" description="Basic and acidic residues" evidence="1">
    <location>
        <begin position="197"/>
        <end position="207"/>
    </location>
</feature>
<feature type="region of interest" description="Disordered" evidence="1">
    <location>
        <begin position="186"/>
        <end position="207"/>
    </location>
</feature>
<proteinExistence type="predicted"/>
<evidence type="ECO:0000313" key="2">
    <source>
        <dbReference type="EMBL" id="RPA84455.1"/>
    </source>
</evidence>
<gene>
    <name evidence="2" type="ORF">BJ508DRAFT_323718</name>
</gene>
<reference evidence="2 3" key="1">
    <citation type="journal article" date="2018" name="Nat. Ecol. Evol.">
        <title>Pezizomycetes genomes reveal the molecular basis of ectomycorrhizal truffle lifestyle.</title>
        <authorList>
            <person name="Murat C."/>
            <person name="Payen T."/>
            <person name="Noel B."/>
            <person name="Kuo A."/>
            <person name="Morin E."/>
            <person name="Chen J."/>
            <person name="Kohler A."/>
            <person name="Krizsan K."/>
            <person name="Balestrini R."/>
            <person name="Da Silva C."/>
            <person name="Montanini B."/>
            <person name="Hainaut M."/>
            <person name="Levati E."/>
            <person name="Barry K.W."/>
            <person name="Belfiori B."/>
            <person name="Cichocki N."/>
            <person name="Clum A."/>
            <person name="Dockter R.B."/>
            <person name="Fauchery L."/>
            <person name="Guy J."/>
            <person name="Iotti M."/>
            <person name="Le Tacon F."/>
            <person name="Lindquist E.A."/>
            <person name="Lipzen A."/>
            <person name="Malagnac F."/>
            <person name="Mello A."/>
            <person name="Molinier V."/>
            <person name="Miyauchi S."/>
            <person name="Poulain J."/>
            <person name="Riccioni C."/>
            <person name="Rubini A."/>
            <person name="Sitrit Y."/>
            <person name="Splivallo R."/>
            <person name="Traeger S."/>
            <person name="Wang M."/>
            <person name="Zifcakova L."/>
            <person name="Wipf D."/>
            <person name="Zambonelli A."/>
            <person name="Paolocci F."/>
            <person name="Nowrousian M."/>
            <person name="Ottonello S."/>
            <person name="Baldrian P."/>
            <person name="Spatafora J.W."/>
            <person name="Henrissat B."/>
            <person name="Nagy L.G."/>
            <person name="Aury J.M."/>
            <person name="Wincker P."/>
            <person name="Grigoriev I.V."/>
            <person name="Bonfante P."/>
            <person name="Martin F.M."/>
        </authorList>
    </citation>
    <scope>NUCLEOTIDE SEQUENCE [LARGE SCALE GENOMIC DNA]</scope>
    <source>
        <strain evidence="2 3">RN42</strain>
    </source>
</reference>
<keyword evidence="3" id="KW-1185">Reference proteome</keyword>
<evidence type="ECO:0000256" key="1">
    <source>
        <dbReference type="SAM" id="MobiDB-lite"/>
    </source>
</evidence>
<dbReference type="EMBL" id="ML119659">
    <property type="protein sequence ID" value="RPA84455.1"/>
    <property type="molecule type" value="Genomic_DNA"/>
</dbReference>
<evidence type="ECO:0000313" key="3">
    <source>
        <dbReference type="Proteomes" id="UP000275078"/>
    </source>
</evidence>
<feature type="region of interest" description="Disordered" evidence="1">
    <location>
        <begin position="75"/>
        <end position="99"/>
    </location>
</feature>
<feature type="compositionally biased region" description="Low complexity" evidence="1">
    <location>
        <begin position="80"/>
        <end position="99"/>
    </location>
</feature>
<protein>
    <recommendedName>
        <fullName evidence="4">F-box domain-containing protein</fullName>
    </recommendedName>
</protein>
<organism evidence="2 3">
    <name type="scientific">Ascobolus immersus RN42</name>
    <dbReference type="NCBI Taxonomy" id="1160509"/>
    <lineage>
        <taxon>Eukaryota</taxon>
        <taxon>Fungi</taxon>
        <taxon>Dikarya</taxon>
        <taxon>Ascomycota</taxon>
        <taxon>Pezizomycotina</taxon>
        <taxon>Pezizomycetes</taxon>
        <taxon>Pezizales</taxon>
        <taxon>Ascobolaceae</taxon>
        <taxon>Ascobolus</taxon>
    </lineage>
</organism>
<name>A0A3N4IE79_ASCIM</name>
<evidence type="ECO:0008006" key="4">
    <source>
        <dbReference type="Google" id="ProtNLM"/>
    </source>
</evidence>
<accession>A0A3N4IE79</accession>
<sequence>MGRGKDRGLNRSLPAAGFLSCSRTFLWKLEMLQTDEPEDNAAPSLENQKFENRLQPDYPATLATIIHRFHADRDPQTVRTPSFSPCTPSSSPSPTPSDSTRTFEFLHLPQVLRIRVYTQCTVFTLLNLSQTCAKLRREVNACPEVVRRAYGYTRFPWKGWRGSGGVLWIGNVMKVERGEVEGLEGMVERGRRGRGGGKKEGGKEEGG</sequence>
<dbReference type="AlphaFoldDB" id="A0A3N4IE79"/>
<dbReference type="Proteomes" id="UP000275078">
    <property type="component" value="Unassembled WGS sequence"/>
</dbReference>